<sequence length="227" mass="24086">MKKLKLLASIVTAVMLVGSITSNASATETKETSYVNTTISSFPTDASLADFAEAFSGDDLEIVSSPLRNVDYQTRAAESVALLRIYSTTGSGSSSSSSNLGHSWLTITNLSGSTTNIAGLNVADGKSVTASTWDESVSLSSEHEGLWLNLDSKINSMGSNLQNVSIQIPLRQIDLDTVNTNIANNDKWGLLNNCSSFASRIWNSVSADNTKVDAGIINMPANLEKVL</sequence>
<evidence type="ECO:0000256" key="1">
    <source>
        <dbReference type="SAM" id="SignalP"/>
    </source>
</evidence>
<evidence type="ECO:0000313" key="3">
    <source>
        <dbReference type="Proteomes" id="UP000095647"/>
    </source>
</evidence>
<dbReference type="RefSeq" id="WP_155512862.1">
    <property type="nucleotide sequence ID" value="NZ_CAXVIJ010000004.1"/>
</dbReference>
<accession>A0A173YHT3</accession>
<keyword evidence="1" id="KW-0732">Signal</keyword>
<name>A0A173YHT3_BIFAD</name>
<dbReference type="AlphaFoldDB" id="A0A173YHT3"/>
<organism evidence="2 3">
    <name type="scientific">Bifidobacterium adolescentis</name>
    <dbReference type="NCBI Taxonomy" id="1680"/>
    <lineage>
        <taxon>Bacteria</taxon>
        <taxon>Bacillati</taxon>
        <taxon>Actinomycetota</taxon>
        <taxon>Actinomycetes</taxon>
        <taxon>Bifidobacteriales</taxon>
        <taxon>Bifidobacteriaceae</taxon>
        <taxon>Bifidobacterium</taxon>
    </lineage>
</organism>
<feature type="signal peptide" evidence="1">
    <location>
        <begin position="1"/>
        <end position="26"/>
    </location>
</feature>
<feature type="chain" id="PRO_5008016180" evidence="1">
    <location>
        <begin position="27"/>
        <end position="227"/>
    </location>
</feature>
<evidence type="ECO:0000313" key="2">
    <source>
        <dbReference type="EMBL" id="CUN62686.1"/>
    </source>
</evidence>
<gene>
    <name evidence="2" type="ORF">ERS852382_00916</name>
</gene>
<proteinExistence type="predicted"/>
<dbReference type="EMBL" id="CYYI01000003">
    <property type="protein sequence ID" value="CUN62686.1"/>
    <property type="molecule type" value="Genomic_DNA"/>
</dbReference>
<reference evidence="2 3" key="1">
    <citation type="submission" date="2015-09" db="EMBL/GenBank/DDBJ databases">
        <authorList>
            <consortium name="Pathogen Informatics"/>
        </authorList>
    </citation>
    <scope>NUCLEOTIDE SEQUENCE [LARGE SCALE GENOMIC DNA]</scope>
    <source>
        <strain evidence="2 3">2789STDY5608824</strain>
    </source>
</reference>
<protein>
    <submittedName>
        <fullName evidence="2">Uncharacterized protein</fullName>
    </submittedName>
</protein>
<dbReference type="Proteomes" id="UP000095647">
    <property type="component" value="Unassembled WGS sequence"/>
</dbReference>